<dbReference type="GO" id="GO:0006302">
    <property type="term" value="P:double-strand break repair"/>
    <property type="evidence" value="ECO:0007669"/>
    <property type="project" value="InterPro"/>
</dbReference>
<keyword evidence="7" id="KW-0472">Membrane</keyword>
<keyword evidence="5" id="KW-0408">Iron</keyword>
<dbReference type="InterPro" id="IPR003593">
    <property type="entry name" value="AAA+_ATPase"/>
</dbReference>
<dbReference type="AlphaFoldDB" id="A0A5Q0Q7R4"/>
<evidence type="ECO:0000259" key="8">
    <source>
        <dbReference type="SMART" id="SM00382"/>
    </source>
</evidence>
<dbReference type="GO" id="GO:0005886">
    <property type="term" value="C:plasma membrane"/>
    <property type="evidence" value="ECO:0007669"/>
    <property type="project" value="UniProtKB-SubCell"/>
</dbReference>
<reference evidence="9 10" key="1">
    <citation type="submission" date="2019-10" db="EMBL/GenBank/DDBJ databases">
        <authorList>
            <person name="Dong K."/>
        </authorList>
    </citation>
    <scope>NUCLEOTIDE SEQUENCE [LARGE SCALE GENOMIC DNA]</scope>
    <source>
        <strain evidence="10">dk4302</strain>
    </source>
</reference>
<dbReference type="EMBL" id="CP045652">
    <property type="protein sequence ID" value="QGA25503.1"/>
    <property type="molecule type" value="Genomic_DNA"/>
</dbReference>
<dbReference type="KEGG" id="sphe:GFH32_03840"/>
<dbReference type="GO" id="GO:0006826">
    <property type="term" value="P:iron ion transport"/>
    <property type="evidence" value="ECO:0007669"/>
    <property type="project" value="UniProtKB-KW"/>
</dbReference>
<keyword evidence="6" id="KW-0406">Ion transport</keyword>
<organism evidence="9 10">
    <name type="scientific">Sphingobacterium zhuxiongii</name>
    <dbReference type="NCBI Taxonomy" id="2662364"/>
    <lineage>
        <taxon>Bacteria</taxon>
        <taxon>Pseudomonadati</taxon>
        <taxon>Bacteroidota</taxon>
        <taxon>Sphingobacteriia</taxon>
        <taxon>Sphingobacteriales</taxon>
        <taxon>Sphingobacteriaceae</taxon>
        <taxon>Sphingobacterium</taxon>
    </lineage>
</organism>
<keyword evidence="3" id="KW-1003">Cell membrane</keyword>
<name>A0A5Q0Q7R4_9SPHI</name>
<evidence type="ECO:0000313" key="10">
    <source>
        <dbReference type="Proteomes" id="UP000326921"/>
    </source>
</evidence>
<dbReference type="InterPro" id="IPR038729">
    <property type="entry name" value="Rad50/SbcC_AAA"/>
</dbReference>
<dbReference type="Pfam" id="PF13476">
    <property type="entry name" value="AAA_23"/>
    <property type="match status" value="1"/>
</dbReference>
<protein>
    <submittedName>
        <fullName evidence="9">AAA family ATPase</fullName>
    </submittedName>
</protein>
<keyword evidence="4" id="KW-0410">Iron transport</keyword>
<dbReference type="InterPro" id="IPR051535">
    <property type="entry name" value="Siderophore_ABC-ATPase"/>
</dbReference>
<evidence type="ECO:0000256" key="3">
    <source>
        <dbReference type="ARBA" id="ARBA00022475"/>
    </source>
</evidence>
<gene>
    <name evidence="9" type="ORF">GFH32_03840</name>
</gene>
<evidence type="ECO:0000256" key="4">
    <source>
        <dbReference type="ARBA" id="ARBA00022496"/>
    </source>
</evidence>
<accession>A0A5Q0Q7R4</accession>
<dbReference type="GO" id="GO:0016887">
    <property type="term" value="F:ATP hydrolysis activity"/>
    <property type="evidence" value="ECO:0007669"/>
    <property type="project" value="InterPro"/>
</dbReference>
<evidence type="ECO:0000256" key="6">
    <source>
        <dbReference type="ARBA" id="ARBA00023065"/>
    </source>
</evidence>
<dbReference type="RefSeq" id="WP_153509823.1">
    <property type="nucleotide sequence ID" value="NZ_CP045652.1"/>
</dbReference>
<comment type="subcellular location">
    <subcellularLocation>
        <location evidence="1">Cell membrane</location>
        <topology evidence="1">Peripheral membrane protein</topology>
    </subcellularLocation>
</comment>
<evidence type="ECO:0000256" key="1">
    <source>
        <dbReference type="ARBA" id="ARBA00004202"/>
    </source>
</evidence>
<dbReference type="SUPFAM" id="SSF52540">
    <property type="entry name" value="P-loop containing nucleoside triphosphate hydrolases"/>
    <property type="match status" value="1"/>
</dbReference>
<dbReference type="Gene3D" id="3.40.50.300">
    <property type="entry name" value="P-loop containing nucleotide triphosphate hydrolases"/>
    <property type="match status" value="2"/>
</dbReference>
<dbReference type="Proteomes" id="UP000326921">
    <property type="component" value="Chromosome"/>
</dbReference>
<evidence type="ECO:0000256" key="2">
    <source>
        <dbReference type="ARBA" id="ARBA00022448"/>
    </source>
</evidence>
<keyword evidence="10" id="KW-1185">Reference proteome</keyword>
<evidence type="ECO:0000256" key="5">
    <source>
        <dbReference type="ARBA" id="ARBA00023004"/>
    </source>
</evidence>
<dbReference type="SMART" id="SM00382">
    <property type="entry name" value="AAA"/>
    <property type="match status" value="1"/>
</dbReference>
<sequence length="242" mass="27651">MIYIKQIRNDLDRDLRQFYPHNIPSIFHLDELNIRKPVTFIVGENGSGKSTLIEAVAINSGFNPEGGGRNFRFDTKQSHSNLFESITLVRGTERNQDGFFLRAESFYNVSSEVERVFEGDEGTLESVYGGNLHERSHGECFLSFFNHRLFGKGLYIFDEPESALSITSQFAMMIKMKELVEKDSQFIIATHSPILLAYPGADIFEVSDRGILPTDYEATDAFKLYHYFLNNYQAMINELGLD</sequence>
<dbReference type="InterPro" id="IPR027417">
    <property type="entry name" value="P-loop_NTPase"/>
</dbReference>
<proteinExistence type="predicted"/>
<keyword evidence="2" id="KW-0813">Transport</keyword>
<dbReference type="PANTHER" id="PTHR42771:SF2">
    <property type="entry name" value="IRON(3+)-HYDROXAMATE IMPORT ATP-BINDING PROTEIN FHUC"/>
    <property type="match status" value="1"/>
</dbReference>
<evidence type="ECO:0000256" key="7">
    <source>
        <dbReference type="ARBA" id="ARBA00023136"/>
    </source>
</evidence>
<dbReference type="PANTHER" id="PTHR42771">
    <property type="entry name" value="IRON(3+)-HYDROXAMATE IMPORT ATP-BINDING PROTEIN FHUC"/>
    <property type="match status" value="1"/>
</dbReference>
<feature type="domain" description="AAA+ ATPase" evidence="8">
    <location>
        <begin position="35"/>
        <end position="210"/>
    </location>
</feature>
<evidence type="ECO:0000313" key="9">
    <source>
        <dbReference type="EMBL" id="QGA25503.1"/>
    </source>
</evidence>